<dbReference type="Proteomes" id="UP000236290">
    <property type="component" value="Unassembled WGS sequence"/>
</dbReference>
<dbReference type="AlphaFoldDB" id="A0A2K0T947"/>
<reference evidence="1 2" key="1">
    <citation type="submission" date="2017-02" db="EMBL/GenBank/DDBJ databases">
        <title>Genomes of Trichoderma spp. with biocontrol activity.</title>
        <authorList>
            <person name="Gardiner D."/>
            <person name="Kazan K."/>
            <person name="Vos C."/>
            <person name="Harvey P."/>
        </authorList>
    </citation>
    <scope>NUCLEOTIDE SEQUENCE [LARGE SCALE GENOMIC DNA]</scope>
    <source>
        <strain evidence="1 2">Tr1</strain>
    </source>
</reference>
<evidence type="ECO:0000313" key="2">
    <source>
        <dbReference type="Proteomes" id="UP000236290"/>
    </source>
</evidence>
<sequence length="74" mass="8369">MMVYPPINGAYTELFAGLSPEVTLERSGAWIQPWGRFSSQRPDLVEGSKSEDEGGTGIAERFWDWSEEQVNPFM</sequence>
<proteinExistence type="predicted"/>
<name>A0A2K0T947_TRIHA</name>
<comment type="caution">
    <text evidence="1">The sequence shown here is derived from an EMBL/GenBank/DDBJ whole genome shotgun (WGS) entry which is preliminary data.</text>
</comment>
<dbReference type="EMBL" id="MTYI01000403">
    <property type="protein sequence ID" value="PNP42054.1"/>
    <property type="molecule type" value="Genomic_DNA"/>
</dbReference>
<protein>
    <submittedName>
        <fullName evidence="1">Uncharacterized protein</fullName>
    </submittedName>
</protein>
<dbReference type="OrthoDB" id="191139at2759"/>
<gene>
    <name evidence="1" type="ORF">THARTR1_11201</name>
</gene>
<organism evidence="1 2">
    <name type="scientific">Trichoderma harzianum</name>
    <name type="common">Hypocrea lixii</name>
    <dbReference type="NCBI Taxonomy" id="5544"/>
    <lineage>
        <taxon>Eukaryota</taxon>
        <taxon>Fungi</taxon>
        <taxon>Dikarya</taxon>
        <taxon>Ascomycota</taxon>
        <taxon>Pezizomycotina</taxon>
        <taxon>Sordariomycetes</taxon>
        <taxon>Hypocreomycetidae</taxon>
        <taxon>Hypocreales</taxon>
        <taxon>Hypocreaceae</taxon>
        <taxon>Trichoderma</taxon>
    </lineage>
</organism>
<accession>A0A2K0T947</accession>
<evidence type="ECO:0000313" key="1">
    <source>
        <dbReference type="EMBL" id="PNP42054.1"/>
    </source>
</evidence>